<evidence type="ECO:0000313" key="2">
    <source>
        <dbReference type="EMBL" id="KAK5867164.1"/>
    </source>
</evidence>
<accession>A0AAN8ASN1</accession>
<reference evidence="2 3" key="2">
    <citation type="journal article" date="2023" name="Mol. Biol. Evol.">
        <title>Genomics of Secondarily Temperate Adaptation in the Only Non-Antarctic Icefish.</title>
        <authorList>
            <person name="Rivera-Colon A.G."/>
            <person name="Rayamajhi N."/>
            <person name="Minhas B.F."/>
            <person name="Madrigal G."/>
            <person name="Bilyk K.T."/>
            <person name="Yoon V."/>
            <person name="Hune M."/>
            <person name="Gregory S."/>
            <person name="Cheng C.H.C."/>
            <person name="Catchen J.M."/>
        </authorList>
    </citation>
    <scope>NUCLEOTIDE SEQUENCE [LARGE SCALE GENOMIC DNA]</scope>
    <source>
        <strain evidence="2">JMC-PN-2008</strain>
    </source>
</reference>
<reference evidence="2 3" key="1">
    <citation type="journal article" date="2023" name="Genes (Basel)">
        <title>Chromosome-Level Genome Assembly and Circadian Gene Repertoire of the Patagonia Blennie Eleginops maclovinus-The Closest Ancestral Proxy of Antarctic Cryonotothenioids.</title>
        <authorList>
            <person name="Cheng C.C."/>
            <person name="Rivera-Colon A.G."/>
            <person name="Minhas B.F."/>
            <person name="Wilson L."/>
            <person name="Rayamajhi N."/>
            <person name="Vargas-Chacoff L."/>
            <person name="Catchen J.M."/>
        </authorList>
    </citation>
    <scope>NUCLEOTIDE SEQUENCE [LARGE SCALE GENOMIC DNA]</scope>
    <source>
        <strain evidence="2">JMC-PN-2008</strain>
    </source>
</reference>
<protein>
    <submittedName>
        <fullName evidence="2">Uncharacterized protein</fullName>
    </submittedName>
</protein>
<name>A0AAN8ASN1_ELEMC</name>
<evidence type="ECO:0000313" key="3">
    <source>
        <dbReference type="Proteomes" id="UP001346869"/>
    </source>
</evidence>
<feature type="chain" id="PRO_5042865057" evidence="1">
    <location>
        <begin position="19"/>
        <end position="73"/>
    </location>
</feature>
<evidence type="ECO:0000256" key="1">
    <source>
        <dbReference type="SAM" id="SignalP"/>
    </source>
</evidence>
<comment type="caution">
    <text evidence="2">The sequence shown here is derived from an EMBL/GenBank/DDBJ whole genome shotgun (WGS) entry which is preliminary data.</text>
</comment>
<sequence length="73" mass="7735">MIPKRHVSFLMFCTASLAATREHNIQNVASPGFGHQRLMGLGVCGLIGLCSDAIPQIYIIIAQGIPQALGLAC</sequence>
<keyword evidence="1" id="KW-0732">Signal</keyword>
<proteinExistence type="predicted"/>
<dbReference type="AlphaFoldDB" id="A0AAN8ASN1"/>
<dbReference type="EMBL" id="JAUZQC010000008">
    <property type="protein sequence ID" value="KAK5867164.1"/>
    <property type="molecule type" value="Genomic_DNA"/>
</dbReference>
<gene>
    <name evidence="2" type="ORF">PBY51_011679</name>
</gene>
<feature type="signal peptide" evidence="1">
    <location>
        <begin position="1"/>
        <end position="18"/>
    </location>
</feature>
<dbReference type="Proteomes" id="UP001346869">
    <property type="component" value="Unassembled WGS sequence"/>
</dbReference>
<organism evidence="2 3">
    <name type="scientific">Eleginops maclovinus</name>
    <name type="common">Patagonian blennie</name>
    <name type="synonym">Eleginus maclovinus</name>
    <dbReference type="NCBI Taxonomy" id="56733"/>
    <lineage>
        <taxon>Eukaryota</taxon>
        <taxon>Metazoa</taxon>
        <taxon>Chordata</taxon>
        <taxon>Craniata</taxon>
        <taxon>Vertebrata</taxon>
        <taxon>Euteleostomi</taxon>
        <taxon>Actinopterygii</taxon>
        <taxon>Neopterygii</taxon>
        <taxon>Teleostei</taxon>
        <taxon>Neoteleostei</taxon>
        <taxon>Acanthomorphata</taxon>
        <taxon>Eupercaria</taxon>
        <taxon>Perciformes</taxon>
        <taxon>Notothenioidei</taxon>
        <taxon>Eleginopidae</taxon>
        <taxon>Eleginops</taxon>
    </lineage>
</organism>
<keyword evidence="3" id="KW-1185">Reference proteome</keyword>